<dbReference type="Gene3D" id="3.40.50.880">
    <property type="match status" value="1"/>
</dbReference>
<organism evidence="5 6">
    <name type="scientific">Candidatus Woesebacteria bacterium GW2011_GWA2_33_28</name>
    <dbReference type="NCBI Taxonomy" id="1618561"/>
    <lineage>
        <taxon>Bacteria</taxon>
        <taxon>Candidatus Woeseibacteriota</taxon>
    </lineage>
</organism>
<evidence type="ECO:0000256" key="4">
    <source>
        <dbReference type="ARBA" id="ARBA00022825"/>
    </source>
</evidence>
<evidence type="ECO:0000256" key="1">
    <source>
        <dbReference type="ARBA" id="ARBA00006534"/>
    </source>
</evidence>
<evidence type="ECO:0000313" key="6">
    <source>
        <dbReference type="Proteomes" id="UP000033995"/>
    </source>
</evidence>
<comment type="caution">
    <text evidence="5">The sequence shown here is derived from an EMBL/GenBank/DDBJ whole genome shotgun (WGS) entry which is preliminary data.</text>
</comment>
<dbReference type="AlphaFoldDB" id="A0A0F9ZTW9"/>
<evidence type="ECO:0000313" key="5">
    <source>
        <dbReference type="EMBL" id="KKP47773.1"/>
    </source>
</evidence>
<name>A0A0F9ZTW9_9BACT</name>
<keyword evidence="4" id="KW-0720">Serine protease</keyword>
<protein>
    <submittedName>
        <fullName evidence="5">Cyanophycinase</fullName>
    </submittedName>
</protein>
<dbReference type="InterPro" id="IPR005320">
    <property type="entry name" value="Peptidase_S51"/>
</dbReference>
<dbReference type="InterPro" id="IPR029062">
    <property type="entry name" value="Class_I_gatase-like"/>
</dbReference>
<proteinExistence type="inferred from homology"/>
<dbReference type="Proteomes" id="UP000033995">
    <property type="component" value="Unassembled WGS sequence"/>
</dbReference>
<evidence type="ECO:0000256" key="3">
    <source>
        <dbReference type="ARBA" id="ARBA00022801"/>
    </source>
</evidence>
<sequence length="101" mass="11147">MNADIIIGESSGAMIVGEFRPTYQNNKTIVTKGLGILKDTIIEAHYTQRDNHQALRDEMKMSGVEYGIGIDNNTGIIIDTKTYPKKYDVVGSGLVELIKKS</sequence>
<keyword evidence="2" id="KW-0645">Protease</keyword>
<dbReference type="EMBL" id="LBOZ01000003">
    <property type="protein sequence ID" value="KKP47773.1"/>
    <property type="molecule type" value="Genomic_DNA"/>
</dbReference>
<dbReference type="GO" id="GO:0006508">
    <property type="term" value="P:proteolysis"/>
    <property type="evidence" value="ECO:0007669"/>
    <property type="project" value="UniProtKB-KW"/>
</dbReference>
<reference evidence="5 6" key="1">
    <citation type="journal article" date="2015" name="Nature">
        <title>rRNA introns, odd ribosomes, and small enigmatic genomes across a large radiation of phyla.</title>
        <authorList>
            <person name="Brown C.T."/>
            <person name="Hug L.A."/>
            <person name="Thomas B.C."/>
            <person name="Sharon I."/>
            <person name="Castelle C.J."/>
            <person name="Singh A."/>
            <person name="Wilkins M.J."/>
            <person name="Williams K.H."/>
            <person name="Banfield J.F."/>
        </authorList>
    </citation>
    <scope>NUCLEOTIDE SEQUENCE [LARGE SCALE GENOMIC DNA]</scope>
</reference>
<gene>
    <name evidence="5" type="ORF">UR38_C0003G0178</name>
</gene>
<dbReference type="GO" id="GO:0008236">
    <property type="term" value="F:serine-type peptidase activity"/>
    <property type="evidence" value="ECO:0007669"/>
    <property type="project" value="UniProtKB-KW"/>
</dbReference>
<keyword evidence="3" id="KW-0378">Hydrolase</keyword>
<comment type="similarity">
    <text evidence="1">Belongs to the peptidase S51 family.</text>
</comment>
<accession>A0A0F9ZTW9</accession>
<dbReference type="Pfam" id="PF03575">
    <property type="entry name" value="Peptidase_S51"/>
    <property type="match status" value="1"/>
</dbReference>
<evidence type="ECO:0000256" key="2">
    <source>
        <dbReference type="ARBA" id="ARBA00022670"/>
    </source>
</evidence>